<feature type="compositionally biased region" description="Pro residues" evidence="1">
    <location>
        <begin position="117"/>
        <end position="127"/>
    </location>
</feature>
<dbReference type="Gene3D" id="3.40.50.410">
    <property type="entry name" value="von Willebrand factor, type A domain"/>
    <property type="match status" value="1"/>
</dbReference>
<sequence length="595" mass="64684">MRRFSNFSKVLCGFAAISLVGSPGVASLDAQSRQGKRPDLVRIPPPYPVNCGLFRQYNRDQIRATGVRNSRAGALQNAPVSVAPPPPPPPPPPSSKAAPVSQSIAGGAIARQSRITPPGPYPYPYPRPQTQDREQYAGKDVASIKRVVDEPVSTFAVDVDTGSYSNVRRFLKDGKMPPEAAVRTEEMINYFRYDYPAPTSRDVPFSVSTDISTTPWNDASRLLRIGLRGYDVNSGERPRANLVFLVDVSGSMGSEDKLPLVKSTLTYLANELRSDDRVSIVVYSGTVGLLLAPTSNKSHVREAVDCLYASGSTAGGDALKLAYSTARQHFLKGGINRIIMATDGDFNVGTSSTDQLKKIVAKERESGVNLTMLGYGTGNIRDELMEGIANVGNGNYAYIDSAMEAQKVLGDELSSTLFTIAKDVKIQIEFNPAHVKEYRLIGYENRLLAEEDFDNDKVDAGDIGAGHQVTALYEIMPSKSSGWLPERRYPANRTVKGQSGFKGEMAQVKLRYKLPGGTKSRLIKRQIGSKGLLGANAPSGDMAFAVAVAAFGQKLRGDKYLGDYGFQNIEKLSGSGGDFWRQEFRKLSNLAQNQT</sequence>
<protein>
    <submittedName>
        <fullName evidence="3">VWA domain-containing protein</fullName>
    </submittedName>
</protein>
<feature type="domain" description="VWFA" evidence="2">
    <location>
        <begin position="241"/>
        <end position="417"/>
    </location>
</feature>
<dbReference type="InterPro" id="IPR022156">
    <property type="entry name" value="Uncharacterised_YfbK_N"/>
</dbReference>
<evidence type="ECO:0000313" key="4">
    <source>
        <dbReference type="Proteomes" id="UP000663923"/>
    </source>
</evidence>
<dbReference type="EMBL" id="CP071794">
    <property type="protein sequence ID" value="QTD56980.1"/>
    <property type="molecule type" value="Genomic_DNA"/>
</dbReference>
<name>A0ABX7T5W4_9SPHN</name>
<dbReference type="Pfam" id="PF12450">
    <property type="entry name" value="vWF_A"/>
    <property type="match status" value="1"/>
</dbReference>
<feature type="compositionally biased region" description="Pro residues" evidence="1">
    <location>
        <begin position="82"/>
        <end position="94"/>
    </location>
</feature>
<dbReference type="PANTHER" id="PTHR10166">
    <property type="entry name" value="VOLTAGE-DEPENDENT CALCIUM CHANNEL SUBUNIT ALPHA-2/DELTA-RELATED"/>
    <property type="match status" value="1"/>
</dbReference>
<dbReference type="InterPro" id="IPR002035">
    <property type="entry name" value="VWF_A"/>
</dbReference>
<evidence type="ECO:0000313" key="3">
    <source>
        <dbReference type="EMBL" id="QTD56980.1"/>
    </source>
</evidence>
<organism evidence="3 4">
    <name type="scientific">Parasphingorhabdus cellanae</name>
    <dbReference type="NCBI Taxonomy" id="2806553"/>
    <lineage>
        <taxon>Bacteria</taxon>
        <taxon>Pseudomonadati</taxon>
        <taxon>Pseudomonadota</taxon>
        <taxon>Alphaproteobacteria</taxon>
        <taxon>Sphingomonadales</taxon>
        <taxon>Sphingomonadaceae</taxon>
        <taxon>Parasphingorhabdus</taxon>
    </lineage>
</organism>
<dbReference type="SMART" id="SM00327">
    <property type="entry name" value="VWA"/>
    <property type="match status" value="1"/>
</dbReference>
<accession>A0ABX7T5W4</accession>
<dbReference type="InterPro" id="IPR021908">
    <property type="entry name" value="YfbK_C"/>
</dbReference>
<keyword evidence="4" id="KW-1185">Reference proteome</keyword>
<dbReference type="Proteomes" id="UP000663923">
    <property type="component" value="Chromosome"/>
</dbReference>
<evidence type="ECO:0000259" key="2">
    <source>
        <dbReference type="PROSITE" id="PS50234"/>
    </source>
</evidence>
<dbReference type="PROSITE" id="PS50234">
    <property type="entry name" value="VWFA"/>
    <property type="match status" value="1"/>
</dbReference>
<dbReference type="InterPro" id="IPR051173">
    <property type="entry name" value="Ca_channel_alpha-2/delta"/>
</dbReference>
<dbReference type="CDD" id="cd01465">
    <property type="entry name" value="vWA_subgroup"/>
    <property type="match status" value="1"/>
</dbReference>
<dbReference type="SUPFAM" id="SSF101447">
    <property type="entry name" value="Formin homology 2 domain (FH2 domain)"/>
    <property type="match status" value="1"/>
</dbReference>
<gene>
    <name evidence="3" type="ORF">J4G78_05270</name>
</gene>
<feature type="region of interest" description="Disordered" evidence="1">
    <location>
        <begin position="77"/>
        <end position="132"/>
    </location>
</feature>
<dbReference type="Pfam" id="PF12034">
    <property type="entry name" value="YfbK_C"/>
    <property type="match status" value="1"/>
</dbReference>
<evidence type="ECO:0000256" key="1">
    <source>
        <dbReference type="SAM" id="MobiDB-lite"/>
    </source>
</evidence>
<dbReference type="PANTHER" id="PTHR10166:SF37">
    <property type="entry name" value="STOLID, ISOFORM H"/>
    <property type="match status" value="1"/>
</dbReference>
<dbReference type="SUPFAM" id="SSF53300">
    <property type="entry name" value="vWA-like"/>
    <property type="match status" value="1"/>
</dbReference>
<proteinExistence type="predicted"/>
<reference evidence="3 4" key="1">
    <citation type="submission" date="2021-03" db="EMBL/GenBank/DDBJ databases">
        <title>Complete genome of Parasphingorhabdus_sp.JHSY0214.</title>
        <authorList>
            <person name="Yoo J.H."/>
            <person name="Bae J.W."/>
        </authorList>
    </citation>
    <scope>NUCLEOTIDE SEQUENCE [LARGE SCALE GENOMIC DNA]</scope>
    <source>
        <strain evidence="3 4">JHSY0214</strain>
    </source>
</reference>
<dbReference type="Pfam" id="PF00092">
    <property type="entry name" value="VWA"/>
    <property type="match status" value="1"/>
</dbReference>
<dbReference type="InterPro" id="IPR036465">
    <property type="entry name" value="vWFA_dom_sf"/>
</dbReference>